<dbReference type="InterPro" id="IPR000182">
    <property type="entry name" value="GNAT_dom"/>
</dbReference>
<evidence type="ECO:0000313" key="3">
    <source>
        <dbReference type="RefSeq" id="XP_020095314.1"/>
    </source>
</evidence>
<dbReference type="InterPro" id="IPR016181">
    <property type="entry name" value="Acyl_CoA_acyltransferase"/>
</dbReference>
<dbReference type="PANTHER" id="PTHR46067:SF27">
    <property type="entry name" value="ACYL-COA N-ACYLTRANSFERASES (NAT) SUPERFAMILY PROTEIN"/>
    <property type="match status" value="1"/>
</dbReference>
<dbReference type="AlphaFoldDB" id="A0A6P5FHB1"/>
<dbReference type="GO" id="GO:0016747">
    <property type="term" value="F:acyltransferase activity, transferring groups other than amino-acyl groups"/>
    <property type="evidence" value="ECO:0007669"/>
    <property type="project" value="InterPro"/>
</dbReference>
<evidence type="ECO:0000313" key="2">
    <source>
        <dbReference type="Proteomes" id="UP000515123"/>
    </source>
</evidence>
<organism evidence="2 3">
    <name type="scientific">Ananas comosus</name>
    <name type="common">Pineapple</name>
    <name type="synonym">Ananas ananas</name>
    <dbReference type="NCBI Taxonomy" id="4615"/>
    <lineage>
        <taxon>Eukaryota</taxon>
        <taxon>Viridiplantae</taxon>
        <taxon>Streptophyta</taxon>
        <taxon>Embryophyta</taxon>
        <taxon>Tracheophyta</taxon>
        <taxon>Spermatophyta</taxon>
        <taxon>Magnoliopsida</taxon>
        <taxon>Liliopsida</taxon>
        <taxon>Poales</taxon>
        <taxon>Bromeliaceae</taxon>
        <taxon>Bromelioideae</taxon>
        <taxon>Ananas</taxon>
    </lineage>
</organism>
<dbReference type="PANTHER" id="PTHR46067">
    <property type="entry name" value="ACYL-COA N-ACYLTRANSFERASES (NAT) SUPERFAMILY PROTEIN"/>
    <property type="match status" value="1"/>
</dbReference>
<reference evidence="2" key="1">
    <citation type="journal article" date="2015" name="Nat. Genet.">
        <title>The pineapple genome and the evolution of CAM photosynthesis.</title>
        <authorList>
            <person name="Ming R."/>
            <person name="VanBuren R."/>
            <person name="Wai C.M."/>
            <person name="Tang H."/>
            <person name="Schatz M.C."/>
            <person name="Bowers J.E."/>
            <person name="Lyons E."/>
            <person name="Wang M.L."/>
            <person name="Chen J."/>
            <person name="Biggers E."/>
            <person name="Zhang J."/>
            <person name="Huang L."/>
            <person name="Zhang L."/>
            <person name="Miao W."/>
            <person name="Zhang J."/>
            <person name="Ye Z."/>
            <person name="Miao C."/>
            <person name="Lin Z."/>
            <person name="Wang H."/>
            <person name="Zhou H."/>
            <person name="Yim W.C."/>
            <person name="Priest H.D."/>
            <person name="Zheng C."/>
            <person name="Woodhouse M."/>
            <person name="Edger P.P."/>
            <person name="Guyot R."/>
            <person name="Guo H.B."/>
            <person name="Guo H."/>
            <person name="Zheng G."/>
            <person name="Singh R."/>
            <person name="Sharma A."/>
            <person name="Min X."/>
            <person name="Zheng Y."/>
            <person name="Lee H."/>
            <person name="Gurtowski J."/>
            <person name="Sedlazeck F.J."/>
            <person name="Harkess A."/>
            <person name="McKain M.R."/>
            <person name="Liao Z."/>
            <person name="Fang J."/>
            <person name="Liu J."/>
            <person name="Zhang X."/>
            <person name="Zhang Q."/>
            <person name="Hu W."/>
            <person name="Qin Y."/>
            <person name="Wang K."/>
            <person name="Chen L.Y."/>
            <person name="Shirley N."/>
            <person name="Lin Y.R."/>
            <person name="Liu L.Y."/>
            <person name="Hernandez A.G."/>
            <person name="Wright C.L."/>
            <person name="Bulone V."/>
            <person name="Tuskan G.A."/>
            <person name="Heath K."/>
            <person name="Zee F."/>
            <person name="Moore P.H."/>
            <person name="Sunkar R."/>
            <person name="Leebens-Mack J.H."/>
            <person name="Mockler T."/>
            <person name="Bennetzen J.L."/>
            <person name="Freeling M."/>
            <person name="Sankoff D."/>
            <person name="Paterson A.H."/>
            <person name="Zhu X."/>
            <person name="Yang X."/>
            <person name="Smith J.A."/>
            <person name="Cushman J.C."/>
            <person name="Paull R.E."/>
            <person name="Yu Q."/>
        </authorList>
    </citation>
    <scope>NUCLEOTIDE SEQUENCE [LARGE SCALE GENOMIC DNA]</scope>
    <source>
        <strain evidence="2">cv. F153</strain>
    </source>
</reference>
<reference evidence="3" key="2">
    <citation type="submission" date="2025-08" db="UniProtKB">
        <authorList>
            <consortium name="RefSeq"/>
        </authorList>
    </citation>
    <scope>IDENTIFICATION</scope>
    <source>
        <tissue evidence="3">Leaf</tissue>
    </source>
</reference>
<feature type="domain" description="N-acetyltransferase" evidence="1">
    <location>
        <begin position="22"/>
        <end position="183"/>
    </location>
</feature>
<accession>A0A6P5FHB1</accession>
<dbReference type="PROSITE" id="PS51186">
    <property type="entry name" value="GNAT"/>
    <property type="match status" value="1"/>
</dbReference>
<proteinExistence type="predicted"/>
<sequence>MEQQQQQQQQEPANSAAPTMSITLRRFELSDLDDYMVWASDDKVTRFCRWEAYTDKSHLLAYMESSVLPHPYFRAICVGARPVGAVSVTPGAGENACRAEIGYVLASDYWGKGVATAAVRIAVAEVFDAVEGLERVEGLVDVKNRGSQRVLEKVGFMREGVLRRYWIQKGSVRDMVVYSFLKSDRLLG</sequence>
<protein>
    <submittedName>
        <fullName evidence="3">Uncharacterized protein LOC109714960</fullName>
    </submittedName>
</protein>
<evidence type="ECO:0000259" key="1">
    <source>
        <dbReference type="PROSITE" id="PS51186"/>
    </source>
</evidence>
<dbReference type="Pfam" id="PF13302">
    <property type="entry name" value="Acetyltransf_3"/>
    <property type="match status" value="1"/>
</dbReference>
<name>A0A6P5FHB1_ANACO</name>
<keyword evidence="2" id="KW-1185">Reference proteome</keyword>
<dbReference type="GeneID" id="109714960"/>
<dbReference type="OrthoDB" id="630895at2759"/>
<dbReference type="Gene3D" id="3.40.630.30">
    <property type="match status" value="1"/>
</dbReference>
<dbReference type="RefSeq" id="XP_020095314.1">
    <property type="nucleotide sequence ID" value="XM_020239725.1"/>
</dbReference>
<gene>
    <name evidence="3" type="primary">LOC109714960</name>
</gene>
<dbReference type="Proteomes" id="UP000515123">
    <property type="component" value="Linkage group 9"/>
</dbReference>
<dbReference type="SUPFAM" id="SSF55729">
    <property type="entry name" value="Acyl-CoA N-acyltransferases (Nat)"/>
    <property type="match status" value="1"/>
</dbReference>